<proteinExistence type="predicted"/>
<feature type="region of interest" description="Disordered" evidence="1">
    <location>
        <begin position="60"/>
        <end position="84"/>
    </location>
</feature>
<dbReference type="Proteomes" id="UP001595748">
    <property type="component" value="Unassembled WGS sequence"/>
</dbReference>
<reference evidence="3" key="1">
    <citation type="journal article" date="2019" name="Int. J. Syst. Evol. Microbiol.">
        <title>The Global Catalogue of Microorganisms (GCM) 10K type strain sequencing project: providing services to taxonomists for standard genome sequencing and annotation.</title>
        <authorList>
            <consortium name="The Broad Institute Genomics Platform"/>
            <consortium name="The Broad Institute Genome Sequencing Center for Infectious Disease"/>
            <person name="Wu L."/>
            <person name="Ma J."/>
        </authorList>
    </citation>
    <scope>NUCLEOTIDE SEQUENCE [LARGE SCALE GENOMIC DNA]</scope>
    <source>
        <strain evidence="3">CCTCC AB 2013263</strain>
    </source>
</reference>
<dbReference type="EMBL" id="JBHRZF010000162">
    <property type="protein sequence ID" value="MFC3861875.1"/>
    <property type="molecule type" value="Genomic_DNA"/>
</dbReference>
<evidence type="ECO:0000256" key="1">
    <source>
        <dbReference type="SAM" id="MobiDB-lite"/>
    </source>
</evidence>
<keyword evidence="3" id="KW-1185">Reference proteome</keyword>
<name>A0ABV8A9U2_9DEIO</name>
<evidence type="ECO:0000313" key="3">
    <source>
        <dbReference type="Proteomes" id="UP001595748"/>
    </source>
</evidence>
<comment type="caution">
    <text evidence="2">The sequence shown here is derived from an EMBL/GenBank/DDBJ whole genome shotgun (WGS) entry which is preliminary data.</text>
</comment>
<organism evidence="2 3">
    <name type="scientific">Deinococcus antarcticus</name>
    <dbReference type="NCBI Taxonomy" id="1298767"/>
    <lineage>
        <taxon>Bacteria</taxon>
        <taxon>Thermotogati</taxon>
        <taxon>Deinococcota</taxon>
        <taxon>Deinococci</taxon>
        <taxon>Deinococcales</taxon>
        <taxon>Deinococcaceae</taxon>
        <taxon>Deinococcus</taxon>
    </lineage>
</organism>
<feature type="compositionally biased region" description="Polar residues" evidence="1">
    <location>
        <begin position="60"/>
        <end position="71"/>
    </location>
</feature>
<accession>A0ABV8A9U2</accession>
<evidence type="ECO:0000313" key="2">
    <source>
        <dbReference type="EMBL" id="MFC3861875.1"/>
    </source>
</evidence>
<dbReference type="Gene3D" id="3.40.630.30">
    <property type="match status" value="1"/>
</dbReference>
<gene>
    <name evidence="2" type="ORF">ACFOPQ_13995</name>
</gene>
<sequence length="84" mass="9438">MNDAPRDDLQAEDFRMTAHLLRELQVLRQRGNEDALFAVVRHRSGELVGLNELFWSHSQPTHVSQENTPTILTRLGSSGGRAVS</sequence>
<dbReference type="RefSeq" id="WP_380079202.1">
    <property type="nucleotide sequence ID" value="NZ_JBHRZF010000162.1"/>
</dbReference>
<protein>
    <submittedName>
        <fullName evidence="2">Uncharacterized protein</fullName>
    </submittedName>
</protein>